<accession>I7ZHR5</accession>
<dbReference type="STRING" id="1172194.WQQ_14340"/>
<protein>
    <submittedName>
        <fullName evidence="2">Uncharacterized protein</fullName>
    </submittedName>
</protein>
<evidence type="ECO:0000313" key="2">
    <source>
        <dbReference type="EMBL" id="EIT71297.1"/>
    </source>
</evidence>
<dbReference type="AlphaFoldDB" id="I7ZHR5"/>
<evidence type="ECO:0000313" key="3">
    <source>
        <dbReference type="Proteomes" id="UP000003704"/>
    </source>
</evidence>
<dbReference type="EMBL" id="AKGD01000001">
    <property type="protein sequence ID" value="EIT71297.1"/>
    <property type="molecule type" value="Genomic_DNA"/>
</dbReference>
<feature type="region of interest" description="Disordered" evidence="1">
    <location>
        <begin position="46"/>
        <end position="168"/>
    </location>
</feature>
<name>I7ZHR5_9GAMM</name>
<proteinExistence type="predicted"/>
<gene>
    <name evidence="2" type="ORF">WQQ_14340</name>
</gene>
<organism evidence="2 3">
    <name type="scientific">Hydrocarboniphaga effusa AP103</name>
    <dbReference type="NCBI Taxonomy" id="1172194"/>
    <lineage>
        <taxon>Bacteria</taxon>
        <taxon>Pseudomonadati</taxon>
        <taxon>Pseudomonadota</taxon>
        <taxon>Gammaproteobacteria</taxon>
        <taxon>Nevskiales</taxon>
        <taxon>Nevskiaceae</taxon>
        <taxon>Hydrocarboniphaga</taxon>
    </lineage>
</organism>
<comment type="caution">
    <text evidence="2">The sequence shown here is derived from an EMBL/GenBank/DDBJ whole genome shotgun (WGS) entry which is preliminary data.</text>
</comment>
<dbReference type="RefSeq" id="WP_007184388.1">
    <property type="nucleotide sequence ID" value="NZ_AKGD01000001.1"/>
</dbReference>
<keyword evidence="3" id="KW-1185">Reference proteome</keyword>
<feature type="compositionally biased region" description="Low complexity" evidence="1">
    <location>
        <begin position="117"/>
        <end position="126"/>
    </location>
</feature>
<sequence>MTPTFASQPKTAGPVHNRLALITGALAVGLAFSSIADARERNRSVSRETAAGSFERQSQVQAGPGYRSAARSQSGPNGGSRSVERGHEDGNRYREVSGTTASGDDWSRSRSTSIEEGSMSRSRSVSGPGGASAGSSVSVSHDETGGSRSAYRYGPNGGSVSRETSHKR</sequence>
<reference evidence="2 3" key="1">
    <citation type="journal article" date="2012" name="J. Bacteriol.">
        <title>Genome Sequence of n-Alkane-Degrading Hydrocarboniphaga effusa Strain AP103T (ATCC BAA-332T).</title>
        <authorList>
            <person name="Chang H.K."/>
            <person name="Zylstra G.J."/>
            <person name="Chae J.C."/>
        </authorList>
    </citation>
    <scope>NUCLEOTIDE SEQUENCE [LARGE SCALE GENOMIC DNA]</scope>
    <source>
        <strain evidence="2 3">AP103</strain>
    </source>
</reference>
<evidence type="ECO:0000256" key="1">
    <source>
        <dbReference type="SAM" id="MobiDB-lite"/>
    </source>
</evidence>
<dbReference type="Proteomes" id="UP000003704">
    <property type="component" value="Unassembled WGS sequence"/>
</dbReference>
<feature type="compositionally biased region" description="Basic and acidic residues" evidence="1">
    <location>
        <begin position="82"/>
        <end position="95"/>
    </location>
</feature>